<comment type="caution">
    <text evidence="4">The sequence shown here is derived from an EMBL/GenBank/DDBJ whole genome shotgun (WGS) entry which is preliminary data.</text>
</comment>
<dbReference type="SUPFAM" id="SSF52402">
    <property type="entry name" value="Adenine nucleotide alpha hydrolases-like"/>
    <property type="match status" value="1"/>
</dbReference>
<reference evidence="5 6" key="1">
    <citation type="submission" date="2014-02" db="EMBL/GenBank/DDBJ databases">
        <title>The small core and large imbalanced accessory genome model reveals a collaborative survival strategy of Sorangium cellulosum strains in nature.</title>
        <authorList>
            <person name="Han K."/>
            <person name="Peng R."/>
            <person name="Blom J."/>
            <person name="Li Y.-Z."/>
        </authorList>
    </citation>
    <scope>NUCLEOTIDE SEQUENCE [LARGE SCALE GENOMIC DNA]</scope>
    <source>
        <strain evidence="4 5">So0007-03</strain>
        <strain evidence="3 6">So0149</strain>
    </source>
</reference>
<dbReference type="PANTHER" id="PTHR46268:SF6">
    <property type="entry name" value="UNIVERSAL STRESS PROTEIN UP12"/>
    <property type="match status" value="1"/>
</dbReference>
<evidence type="ECO:0000256" key="1">
    <source>
        <dbReference type="ARBA" id="ARBA00008791"/>
    </source>
</evidence>
<dbReference type="PANTHER" id="PTHR46268">
    <property type="entry name" value="STRESS RESPONSE PROTEIN NHAX"/>
    <property type="match status" value="1"/>
</dbReference>
<organism evidence="4 5">
    <name type="scientific">Sorangium cellulosum</name>
    <name type="common">Polyangium cellulosum</name>
    <dbReference type="NCBI Taxonomy" id="56"/>
    <lineage>
        <taxon>Bacteria</taxon>
        <taxon>Pseudomonadati</taxon>
        <taxon>Myxococcota</taxon>
        <taxon>Polyangia</taxon>
        <taxon>Polyangiales</taxon>
        <taxon>Polyangiaceae</taxon>
        <taxon>Sorangium</taxon>
    </lineage>
</organism>
<accession>A0A150TCF7</accession>
<gene>
    <name evidence="3" type="ORF">BE18_21230</name>
    <name evidence="4" type="ORF">BE21_44735</name>
</gene>
<dbReference type="EMBL" id="JEME01002272">
    <property type="protein sequence ID" value="KYG04802.1"/>
    <property type="molecule type" value="Genomic_DNA"/>
</dbReference>
<feature type="domain" description="UspA" evidence="2">
    <location>
        <begin position="12"/>
        <end position="155"/>
    </location>
</feature>
<evidence type="ECO:0000313" key="3">
    <source>
        <dbReference type="EMBL" id="KYF84589.1"/>
    </source>
</evidence>
<dbReference type="InterPro" id="IPR014729">
    <property type="entry name" value="Rossmann-like_a/b/a_fold"/>
</dbReference>
<dbReference type="InterPro" id="IPR006015">
    <property type="entry name" value="Universal_stress_UspA"/>
</dbReference>
<dbReference type="InterPro" id="IPR006016">
    <property type="entry name" value="UspA"/>
</dbReference>
<evidence type="ECO:0000259" key="2">
    <source>
        <dbReference type="Pfam" id="PF00582"/>
    </source>
</evidence>
<dbReference type="Proteomes" id="UP000075515">
    <property type="component" value="Unassembled WGS sequence"/>
</dbReference>
<dbReference type="CDD" id="cd00293">
    <property type="entry name" value="USP-like"/>
    <property type="match status" value="1"/>
</dbReference>
<comment type="similarity">
    <text evidence="1">Belongs to the universal stress protein A family.</text>
</comment>
<dbReference type="Proteomes" id="UP000075502">
    <property type="component" value="Unassembled WGS sequence"/>
</dbReference>
<name>A0A150TCF7_SORCE</name>
<dbReference type="Gene3D" id="3.40.50.620">
    <property type="entry name" value="HUPs"/>
    <property type="match status" value="1"/>
</dbReference>
<dbReference type="PRINTS" id="PR01438">
    <property type="entry name" value="UNVRSLSTRESS"/>
</dbReference>
<evidence type="ECO:0000313" key="5">
    <source>
        <dbReference type="Proteomes" id="UP000075502"/>
    </source>
</evidence>
<dbReference type="AlphaFoldDB" id="A0A150TCF7"/>
<sequence>MSSVGATGRFIVVVGIDFSDLSNRALDQALESACCRDNAEVHGVYVEPESWVGVGLSRAPAAATKPDVALQQLQARASERVRALGAKLDGRRLKRVVVHFRRGDAAGNIAQLAADLDADLVVVGSHGHRGLERLLLGSVAERVARLARCPVWIVRPKDHATAGRVPEIEPPCPECVKRRQETGAADLWCARHSEHHVRPHRYSYATNGVYATSSAAYHATPEGN</sequence>
<evidence type="ECO:0000313" key="6">
    <source>
        <dbReference type="Proteomes" id="UP000075515"/>
    </source>
</evidence>
<dbReference type="Pfam" id="PF00582">
    <property type="entry name" value="Usp"/>
    <property type="match status" value="1"/>
</dbReference>
<proteinExistence type="inferred from homology"/>
<protein>
    <recommendedName>
        <fullName evidence="2">UspA domain-containing protein</fullName>
    </recommendedName>
</protein>
<evidence type="ECO:0000313" key="4">
    <source>
        <dbReference type="EMBL" id="KYG04802.1"/>
    </source>
</evidence>
<dbReference type="EMBL" id="JEMC01002911">
    <property type="protein sequence ID" value="KYF84589.1"/>
    <property type="molecule type" value="Genomic_DNA"/>
</dbReference>